<comment type="caution">
    <text evidence="2">The sequence shown here is derived from an EMBL/GenBank/DDBJ whole genome shotgun (WGS) entry which is preliminary data.</text>
</comment>
<name>A0AAN8XDB8_HALRR</name>
<keyword evidence="1" id="KW-0175">Coiled coil</keyword>
<feature type="non-terminal residue" evidence="2">
    <location>
        <position position="321"/>
    </location>
</feature>
<evidence type="ECO:0000313" key="3">
    <source>
        <dbReference type="Proteomes" id="UP001381693"/>
    </source>
</evidence>
<keyword evidence="3" id="KW-1185">Reference proteome</keyword>
<reference evidence="2 3" key="1">
    <citation type="submission" date="2023-11" db="EMBL/GenBank/DDBJ databases">
        <title>Halocaridina rubra genome assembly.</title>
        <authorList>
            <person name="Smith C."/>
        </authorList>
    </citation>
    <scope>NUCLEOTIDE SEQUENCE [LARGE SCALE GENOMIC DNA]</scope>
    <source>
        <strain evidence="2">EP-1</strain>
        <tissue evidence="2">Whole</tissue>
    </source>
</reference>
<organism evidence="2 3">
    <name type="scientific">Halocaridina rubra</name>
    <name type="common">Hawaiian red shrimp</name>
    <dbReference type="NCBI Taxonomy" id="373956"/>
    <lineage>
        <taxon>Eukaryota</taxon>
        <taxon>Metazoa</taxon>
        <taxon>Ecdysozoa</taxon>
        <taxon>Arthropoda</taxon>
        <taxon>Crustacea</taxon>
        <taxon>Multicrustacea</taxon>
        <taxon>Malacostraca</taxon>
        <taxon>Eumalacostraca</taxon>
        <taxon>Eucarida</taxon>
        <taxon>Decapoda</taxon>
        <taxon>Pleocyemata</taxon>
        <taxon>Caridea</taxon>
        <taxon>Atyoidea</taxon>
        <taxon>Atyidae</taxon>
        <taxon>Halocaridina</taxon>
    </lineage>
</organism>
<proteinExistence type="predicted"/>
<feature type="coiled-coil region" evidence="1">
    <location>
        <begin position="1"/>
        <end position="269"/>
    </location>
</feature>
<protein>
    <submittedName>
        <fullName evidence="2">Uncharacterized protein</fullName>
    </submittedName>
</protein>
<accession>A0AAN8XDB8</accession>
<evidence type="ECO:0000313" key="2">
    <source>
        <dbReference type="EMBL" id="KAK7079413.1"/>
    </source>
</evidence>
<dbReference type="Proteomes" id="UP001381693">
    <property type="component" value="Unassembled WGS sequence"/>
</dbReference>
<dbReference type="AlphaFoldDB" id="A0AAN8XDB8"/>
<evidence type="ECO:0000256" key="1">
    <source>
        <dbReference type="SAM" id="Coils"/>
    </source>
</evidence>
<dbReference type="EMBL" id="JAXCGZ010007099">
    <property type="protein sequence ID" value="KAK7079413.1"/>
    <property type="molecule type" value="Genomic_DNA"/>
</dbReference>
<gene>
    <name evidence="2" type="ORF">SK128_014336</name>
</gene>
<sequence>KEQYERRLKDKDEIVKKLQKELEAQVMEAKERQIKHDEFVENLQNEWAAREKETSYNIKDLRYELAKVAQEKEEQRVDFLNIKCELENKARNLQDDLEACRQQLQETQCENKRLAERQKYCENVAESFVIKVNVKEKELRERQLEHDRIVEELRNELDAREKKAKAFNMNLMEELSAKEEEVKEHMVCRRVSEKRLEAKLDEINILRNELAKKTTENEEQRGNFLSLYANSRTSQKALQDDLEACRQQLQDAQRDIRRLAERQHHLENVAESFVIKVNVKEKEMRKRQLEHGRVVEELRNVLVAKEKEVKDQKDCNRVSEK</sequence>
<feature type="non-terminal residue" evidence="2">
    <location>
        <position position="1"/>
    </location>
</feature>